<evidence type="ECO:0000313" key="2">
    <source>
        <dbReference type="EMBL" id="KAF2545081.1"/>
    </source>
</evidence>
<evidence type="ECO:0000256" key="1">
    <source>
        <dbReference type="SAM" id="MobiDB-lite"/>
    </source>
</evidence>
<protein>
    <submittedName>
        <fullName evidence="2">Uncharacterized protein</fullName>
    </submittedName>
</protein>
<feature type="compositionally biased region" description="Basic residues" evidence="1">
    <location>
        <begin position="1"/>
        <end position="13"/>
    </location>
</feature>
<keyword evidence="4" id="KW-1185">Reference proteome</keyword>
<dbReference type="EMBL" id="QGKY02001925">
    <property type="protein sequence ID" value="KAF2545081.1"/>
    <property type="molecule type" value="Genomic_DNA"/>
</dbReference>
<comment type="caution">
    <text evidence="2">The sequence shown here is derived from an EMBL/GenBank/DDBJ whole genome shotgun (WGS) entry which is preliminary data.</text>
</comment>
<evidence type="ECO:0000313" key="3">
    <source>
        <dbReference type="EMBL" id="KAF3564795.1"/>
    </source>
</evidence>
<reference evidence="3" key="2">
    <citation type="submission" date="2019-12" db="EMBL/GenBank/DDBJ databases">
        <authorList>
            <person name="Studholme D.J."/>
            <person name="Sarris P."/>
        </authorList>
    </citation>
    <scope>NUCLEOTIDE SEQUENCE</scope>
    <source>
        <strain evidence="3">PFS-1207/04</strain>
        <tissue evidence="3">Leaf</tissue>
    </source>
</reference>
<dbReference type="OrthoDB" id="1122809at2759"/>
<dbReference type="EMBL" id="QGKV02000759">
    <property type="protein sequence ID" value="KAF3564795.1"/>
    <property type="molecule type" value="Genomic_DNA"/>
</dbReference>
<feature type="region of interest" description="Disordered" evidence="1">
    <location>
        <begin position="1"/>
        <end position="24"/>
    </location>
</feature>
<accession>A0A8S9GG35</accession>
<dbReference type="AlphaFoldDB" id="A0A8S9GG35"/>
<reference evidence="2" key="1">
    <citation type="submission" date="2019-12" db="EMBL/GenBank/DDBJ databases">
        <title>Genome sequencing and annotation of Brassica cretica.</title>
        <authorList>
            <person name="Studholme D.J."/>
            <person name="Sarris P.F."/>
        </authorList>
    </citation>
    <scope>NUCLEOTIDE SEQUENCE</scope>
    <source>
        <strain evidence="2">PFS-102/07</strain>
        <tissue evidence="2">Leaf</tissue>
    </source>
</reference>
<dbReference type="Proteomes" id="UP000266723">
    <property type="component" value="Unassembled WGS sequence"/>
</dbReference>
<evidence type="ECO:0000313" key="4">
    <source>
        <dbReference type="Proteomes" id="UP000266723"/>
    </source>
</evidence>
<reference evidence="3 4" key="3">
    <citation type="journal article" date="2020" name="BMC Genomics">
        <title>Intraspecific diversification of the crop wild relative Brassica cretica Lam. using demographic model selection.</title>
        <authorList>
            <person name="Kioukis A."/>
            <person name="Michalopoulou V.A."/>
            <person name="Briers L."/>
            <person name="Pirintsos S."/>
            <person name="Studholme D.J."/>
            <person name="Pavlidis P."/>
            <person name="Sarris P.F."/>
        </authorList>
    </citation>
    <scope>NUCLEOTIDE SEQUENCE [LARGE SCALE GENOMIC DNA]</scope>
    <source>
        <strain evidence="4">cv. PFS-1207/04</strain>
        <strain evidence="3">PFS-1207/04</strain>
    </source>
</reference>
<proteinExistence type="predicted"/>
<organism evidence="2">
    <name type="scientific">Brassica cretica</name>
    <name type="common">Mustard</name>
    <dbReference type="NCBI Taxonomy" id="69181"/>
    <lineage>
        <taxon>Eukaryota</taxon>
        <taxon>Viridiplantae</taxon>
        <taxon>Streptophyta</taxon>
        <taxon>Embryophyta</taxon>
        <taxon>Tracheophyta</taxon>
        <taxon>Spermatophyta</taxon>
        <taxon>Magnoliopsida</taxon>
        <taxon>eudicotyledons</taxon>
        <taxon>Gunneridae</taxon>
        <taxon>Pentapetalae</taxon>
        <taxon>rosids</taxon>
        <taxon>malvids</taxon>
        <taxon>Brassicales</taxon>
        <taxon>Brassicaceae</taxon>
        <taxon>Brassiceae</taxon>
        <taxon>Brassica</taxon>
    </lineage>
</organism>
<gene>
    <name evidence="3" type="ORF">DY000_02013283</name>
    <name evidence="2" type="ORF">F2Q70_00021702</name>
</gene>
<name>A0A8S9GG35_BRACR</name>
<sequence>MASKRKSSTKSRRDRSVPDGSSLQHVGVVPKVEFPADSIDPEEIDAYWTARGEVKPPLPVLWVRPPFKTNPVAGCPSRSCPNGLAAIRRFCRIPEAQSLMNKPIGVRFLGISIDAFLVKLYVRVE</sequence>